<keyword evidence="2 5" id="KW-0812">Transmembrane</keyword>
<comment type="caution">
    <text evidence="7">The sequence shown here is derived from an EMBL/GenBank/DDBJ whole genome shotgun (WGS) entry which is preliminary data.</text>
</comment>
<dbReference type="GO" id="GO:0009506">
    <property type="term" value="C:plasmodesma"/>
    <property type="evidence" value="ECO:0007669"/>
    <property type="project" value="TreeGrafter"/>
</dbReference>
<dbReference type="EMBL" id="VIEB01000639">
    <property type="protein sequence ID" value="TQD84398.1"/>
    <property type="molecule type" value="Genomic_DNA"/>
</dbReference>
<dbReference type="GO" id="GO:0005886">
    <property type="term" value="C:plasma membrane"/>
    <property type="evidence" value="ECO:0007669"/>
    <property type="project" value="TreeGrafter"/>
</dbReference>
<dbReference type="InterPro" id="IPR004864">
    <property type="entry name" value="LEA_2"/>
</dbReference>
<dbReference type="STRING" id="106549.A0A540LD43"/>
<dbReference type="InterPro" id="IPR044839">
    <property type="entry name" value="NDR1-like"/>
</dbReference>
<reference evidence="7 8" key="1">
    <citation type="journal article" date="2019" name="G3 (Bethesda)">
        <title>Sequencing of a Wild Apple (Malus baccata) Genome Unravels the Differences Between Cultivated and Wild Apple Species Regarding Disease Resistance and Cold Tolerance.</title>
        <authorList>
            <person name="Chen X."/>
        </authorList>
    </citation>
    <scope>NUCLEOTIDE SEQUENCE [LARGE SCALE GENOMIC DNA]</scope>
    <source>
        <strain evidence="8">cv. Shandingzi</strain>
        <tissue evidence="7">Leaves</tissue>
    </source>
</reference>
<evidence type="ECO:0000259" key="6">
    <source>
        <dbReference type="Pfam" id="PF03168"/>
    </source>
</evidence>
<evidence type="ECO:0000313" key="8">
    <source>
        <dbReference type="Proteomes" id="UP000315295"/>
    </source>
</evidence>
<name>A0A540LD43_MALBA</name>
<evidence type="ECO:0000256" key="3">
    <source>
        <dbReference type="ARBA" id="ARBA00022989"/>
    </source>
</evidence>
<dbReference type="AlphaFoldDB" id="A0A540LD43"/>
<gene>
    <name evidence="7" type="ORF">C1H46_030053</name>
</gene>
<dbReference type="Pfam" id="PF03168">
    <property type="entry name" value="LEA_2"/>
    <property type="match status" value="1"/>
</dbReference>
<comment type="subcellular location">
    <subcellularLocation>
        <location evidence="1">Membrane</location>
        <topology evidence="1">Single-pass membrane protein</topology>
    </subcellularLocation>
</comment>
<sequence length="210" mass="24014">MFGRSGGRCCNVVCCFCIFYNTIFCSVLALLIFVFIFNPQEPKFTITDAALTRFNFTNDNNTLHYNLALNITIRNPNRRVGIYYRRIQVIANYRKKRFAMVTLPSAPFYQGHKNATILNHVLVEGQQLVVFGERDLSQLNSEAAAGLYSIDLKLALRVRARYGKLKSPNYKPYYKIDCSLKVPFSSNETSPIAFKATQCWNVYLFSNPGD</sequence>
<dbReference type="GO" id="GO:0098542">
    <property type="term" value="P:defense response to other organism"/>
    <property type="evidence" value="ECO:0007669"/>
    <property type="project" value="InterPro"/>
</dbReference>
<protein>
    <recommendedName>
        <fullName evidence="6">Late embryogenesis abundant protein LEA-2 subgroup domain-containing protein</fullName>
    </recommendedName>
</protein>
<evidence type="ECO:0000256" key="1">
    <source>
        <dbReference type="ARBA" id="ARBA00004167"/>
    </source>
</evidence>
<keyword evidence="3 5" id="KW-1133">Transmembrane helix</keyword>
<dbReference type="Proteomes" id="UP000315295">
    <property type="component" value="Unassembled WGS sequence"/>
</dbReference>
<evidence type="ECO:0000256" key="4">
    <source>
        <dbReference type="ARBA" id="ARBA00023136"/>
    </source>
</evidence>
<evidence type="ECO:0000256" key="5">
    <source>
        <dbReference type="SAM" id="Phobius"/>
    </source>
</evidence>
<evidence type="ECO:0000256" key="2">
    <source>
        <dbReference type="ARBA" id="ARBA00022692"/>
    </source>
</evidence>
<dbReference type="PANTHER" id="PTHR31415:SF109">
    <property type="entry name" value="NDR1_HIN1-LIKE PROTEIN 10"/>
    <property type="match status" value="1"/>
</dbReference>
<keyword evidence="8" id="KW-1185">Reference proteome</keyword>
<feature type="transmembrane region" description="Helical" evidence="5">
    <location>
        <begin position="12"/>
        <end position="37"/>
    </location>
</feature>
<proteinExistence type="predicted"/>
<keyword evidence="4 5" id="KW-0472">Membrane</keyword>
<dbReference type="PANTHER" id="PTHR31415">
    <property type="entry name" value="OS05G0367900 PROTEIN"/>
    <property type="match status" value="1"/>
</dbReference>
<accession>A0A540LD43</accession>
<evidence type="ECO:0000313" key="7">
    <source>
        <dbReference type="EMBL" id="TQD84398.1"/>
    </source>
</evidence>
<feature type="domain" description="Late embryogenesis abundant protein LEA-2 subgroup" evidence="6">
    <location>
        <begin position="71"/>
        <end position="164"/>
    </location>
</feature>
<organism evidence="7 8">
    <name type="scientific">Malus baccata</name>
    <name type="common">Siberian crab apple</name>
    <name type="synonym">Pyrus baccata</name>
    <dbReference type="NCBI Taxonomy" id="106549"/>
    <lineage>
        <taxon>Eukaryota</taxon>
        <taxon>Viridiplantae</taxon>
        <taxon>Streptophyta</taxon>
        <taxon>Embryophyta</taxon>
        <taxon>Tracheophyta</taxon>
        <taxon>Spermatophyta</taxon>
        <taxon>Magnoliopsida</taxon>
        <taxon>eudicotyledons</taxon>
        <taxon>Gunneridae</taxon>
        <taxon>Pentapetalae</taxon>
        <taxon>rosids</taxon>
        <taxon>fabids</taxon>
        <taxon>Rosales</taxon>
        <taxon>Rosaceae</taxon>
        <taxon>Amygdaloideae</taxon>
        <taxon>Maleae</taxon>
        <taxon>Malus</taxon>
    </lineage>
</organism>